<organism evidence="1 2">
    <name type="scientific">Hafnia alvei FB1</name>
    <dbReference type="NCBI Taxonomy" id="1453496"/>
    <lineage>
        <taxon>Bacteria</taxon>
        <taxon>Pseudomonadati</taxon>
        <taxon>Pseudomonadota</taxon>
        <taxon>Gammaproteobacteria</taxon>
        <taxon>Enterobacterales</taxon>
        <taxon>Hafniaceae</taxon>
        <taxon>Hafnia</taxon>
    </lineage>
</organism>
<accession>A0A097R3Q6</accession>
<dbReference type="AlphaFoldDB" id="A0A097R3Q6"/>
<dbReference type="KEGG" id="hav:AT03_13850"/>
<evidence type="ECO:0000313" key="2">
    <source>
        <dbReference type="Proteomes" id="UP000029986"/>
    </source>
</evidence>
<dbReference type="InterPro" id="IPR058702">
    <property type="entry name" value="MafI2-like"/>
</dbReference>
<proteinExistence type="predicted"/>
<evidence type="ECO:0000313" key="1">
    <source>
        <dbReference type="EMBL" id="AIU73367.1"/>
    </source>
</evidence>
<dbReference type="PATRIC" id="fig|1453496.5.peg.2821"/>
<reference evidence="1 2" key="1">
    <citation type="journal article" date="2014" name="Gut Pathog.">
        <title>Gene clusters of Hafnia alvei strain FB1 important in survival and pathogenesis: a draft genome perspective.</title>
        <authorList>
            <person name="Tan J.Y."/>
            <person name="Yin W.F."/>
            <person name="Chan K.G."/>
        </authorList>
    </citation>
    <scope>NUCLEOTIDE SEQUENCE [LARGE SCALE GENOMIC DNA]</scope>
    <source>
        <strain evidence="1 2">FB1</strain>
    </source>
</reference>
<sequence length="95" mass="10954">MNVEHLKLTIFTALMGNVGNNIRALAFDFTDSKIVIYGYIDHEPRDDDYESIDIIITEIISSYPCFINQEIILVESHEPIGTLPCYKGWVFVRKE</sequence>
<protein>
    <submittedName>
        <fullName evidence="1">Uncharacterized protein</fullName>
    </submittedName>
</protein>
<gene>
    <name evidence="1" type="ORF">AT03_13850</name>
</gene>
<keyword evidence="2" id="KW-1185">Reference proteome</keyword>
<dbReference type="Pfam" id="PF26541">
    <property type="entry name" value="MafI2"/>
    <property type="match status" value="1"/>
</dbReference>
<dbReference type="Proteomes" id="UP000029986">
    <property type="component" value="Chromosome"/>
</dbReference>
<dbReference type="RefSeq" id="WP_025802374.1">
    <property type="nucleotide sequence ID" value="NZ_CP009706.1"/>
</dbReference>
<dbReference type="HOGENOM" id="CLU_177853_0_0_6"/>
<dbReference type="OrthoDB" id="9182495at2"/>
<dbReference type="eggNOG" id="ENOG50333VY">
    <property type="taxonomic scope" value="Bacteria"/>
</dbReference>
<dbReference type="EMBL" id="CP009706">
    <property type="protein sequence ID" value="AIU73367.1"/>
    <property type="molecule type" value="Genomic_DNA"/>
</dbReference>
<name>A0A097R3Q6_HAFAL</name>